<dbReference type="AlphaFoldDB" id="A0A255EA41"/>
<reference evidence="12 13" key="1">
    <citation type="submission" date="2017-07" db="EMBL/GenBank/DDBJ databases">
        <title>Draft whole genome sequences of clinical Proprionibacteriaceae strains.</title>
        <authorList>
            <person name="Bernier A.-M."/>
            <person name="Bernard K."/>
            <person name="Domingo M.-C."/>
        </authorList>
    </citation>
    <scope>NUCLEOTIDE SEQUENCE [LARGE SCALE GENOMIC DNA]</scope>
    <source>
        <strain evidence="12 13">NML 160184</strain>
    </source>
</reference>
<keyword evidence="6" id="KW-0378">Hydrolase</keyword>
<dbReference type="PANTHER" id="PTHR30616:SF2">
    <property type="entry name" value="PURINE NUCLEOSIDE PHOSPHORYLASE LACC1"/>
    <property type="match status" value="1"/>
</dbReference>
<evidence type="ECO:0000313" key="12">
    <source>
        <dbReference type="EMBL" id="OYN88376.1"/>
    </source>
</evidence>
<dbReference type="GO" id="GO:0017061">
    <property type="term" value="F:S-methyl-5-thioadenosine phosphorylase activity"/>
    <property type="evidence" value="ECO:0007669"/>
    <property type="project" value="UniProtKB-EC"/>
</dbReference>
<accession>A0A255EA41</accession>
<organism evidence="12 13">
    <name type="scientific">Parenemella sanctibonifatiensis</name>
    <dbReference type="NCBI Taxonomy" id="2016505"/>
    <lineage>
        <taxon>Bacteria</taxon>
        <taxon>Bacillati</taxon>
        <taxon>Actinomycetota</taxon>
        <taxon>Actinomycetes</taxon>
        <taxon>Propionibacteriales</taxon>
        <taxon>Propionibacteriaceae</taxon>
        <taxon>Parenemella</taxon>
    </lineage>
</organism>
<comment type="catalytic activity">
    <reaction evidence="11">
        <text>S-methyl-5'-thioadenosine + phosphate = 5-(methylsulfanyl)-alpha-D-ribose 1-phosphate + adenine</text>
        <dbReference type="Rhea" id="RHEA:11852"/>
        <dbReference type="ChEBI" id="CHEBI:16708"/>
        <dbReference type="ChEBI" id="CHEBI:17509"/>
        <dbReference type="ChEBI" id="CHEBI:43474"/>
        <dbReference type="ChEBI" id="CHEBI:58533"/>
        <dbReference type="EC" id="2.4.2.28"/>
    </reaction>
    <physiologicalReaction direction="left-to-right" evidence="11">
        <dbReference type="Rhea" id="RHEA:11853"/>
    </physiologicalReaction>
</comment>
<dbReference type="InterPro" id="IPR038371">
    <property type="entry name" value="Cu_polyphenol_OxRdtase_sf"/>
</dbReference>
<sequence length="241" mass="24943">MAFTAAAGGLSSRYGELNLGHLDTEDPAVSAGNYRAVAEALDLPAVIITTSQVHGADVFVVDAEVAAAWPADGHLGSRAVADQPLVQADAAVTDQPGVALAVRVADCLPVLLADEQARVIGTAHAGRPGLYAGVLPATVAAMRRLGAESIRAWIGPHVCGDCYEVPQDMHDDCAAKIPVTSSRTSWGTPALDLAAGARAQLADAGVVSVDVEGCTRTEPRLHSYRRDGARSGRLAGFVWMN</sequence>
<evidence type="ECO:0000256" key="3">
    <source>
        <dbReference type="ARBA" id="ARBA00007353"/>
    </source>
</evidence>
<evidence type="ECO:0000256" key="8">
    <source>
        <dbReference type="ARBA" id="ARBA00023008"/>
    </source>
</evidence>
<evidence type="ECO:0000256" key="2">
    <source>
        <dbReference type="ARBA" id="ARBA00003215"/>
    </source>
</evidence>
<keyword evidence="4" id="KW-0808">Transferase</keyword>
<dbReference type="SUPFAM" id="SSF64438">
    <property type="entry name" value="CNF1/YfiH-like putative cysteine hydrolases"/>
    <property type="match status" value="1"/>
</dbReference>
<evidence type="ECO:0000256" key="11">
    <source>
        <dbReference type="ARBA" id="ARBA00049893"/>
    </source>
</evidence>
<dbReference type="InterPro" id="IPR011324">
    <property type="entry name" value="Cytotoxic_necrot_fac-like_cat"/>
</dbReference>
<comment type="catalytic activity">
    <reaction evidence="1">
        <text>inosine + phosphate = alpha-D-ribose 1-phosphate + hypoxanthine</text>
        <dbReference type="Rhea" id="RHEA:27646"/>
        <dbReference type="ChEBI" id="CHEBI:17368"/>
        <dbReference type="ChEBI" id="CHEBI:17596"/>
        <dbReference type="ChEBI" id="CHEBI:43474"/>
        <dbReference type="ChEBI" id="CHEBI:57720"/>
        <dbReference type="EC" id="2.4.2.1"/>
    </reaction>
    <physiologicalReaction direction="left-to-right" evidence="1">
        <dbReference type="Rhea" id="RHEA:27647"/>
    </physiologicalReaction>
</comment>
<name>A0A255EA41_9ACTN</name>
<comment type="similarity">
    <text evidence="3">Belongs to the purine nucleoside phosphorylase YfiH/LACC1 family.</text>
</comment>
<dbReference type="EMBL" id="NMVI01000013">
    <property type="protein sequence ID" value="OYN88376.1"/>
    <property type="molecule type" value="Genomic_DNA"/>
</dbReference>
<keyword evidence="5" id="KW-0479">Metal-binding</keyword>
<evidence type="ECO:0000256" key="4">
    <source>
        <dbReference type="ARBA" id="ARBA00022679"/>
    </source>
</evidence>
<dbReference type="CDD" id="cd16833">
    <property type="entry name" value="YfiH"/>
    <property type="match status" value="1"/>
</dbReference>
<comment type="caution">
    <text evidence="12">The sequence shown here is derived from an EMBL/GenBank/DDBJ whole genome shotgun (WGS) entry which is preliminary data.</text>
</comment>
<evidence type="ECO:0000256" key="10">
    <source>
        <dbReference type="ARBA" id="ARBA00048968"/>
    </source>
</evidence>
<dbReference type="GO" id="GO:0005507">
    <property type="term" value="F:copper ion binding"/>
    <property type="evidence" value="ECO:0007669"/>
    <property type="project" value="TreeGrafter"/>
</dbReference>
<evidence type="ECO:0000313" key="13">
    <source>
        <dbReference type="Proteomes" id="UP000216533"/>
    </source>
</evidence>
<dbReference type="Gene3D" id="3.60.140.10">
    <property type="entry name" value="CNF1/YfiH-like putative cysteine hydrolases"/>
    <property type="match status" value="1"/>
</dbReference>
<keyword evidence="8" id="KW-0186">Copper</keyword>
<evidence type="ECO:0000256" key="6">
    <source>
        <dbReference type="ARBA" id="ARBA00022801"/>
    </source>
</evidence>
<evidence type="ECO:0000256" key="9">
    <source>
        <dbReference type="ARBA" id="ARBA00047989"/>
    </source>
</evidence>
<dbReference type="PANTHER" id="PTHR30616">
    <property type="entry name" value="UNCHARACTERIZED PROTEIN YFIH"/>
    <property type="match status" value="1"/>
</dbReference>
<dbReference type="InterPro" id="IPR003730">
    <property type="entry name" value="Cu_polyphenol_OxRdtase"/>
</dbReference>
<dbReference type="GO" id="GO:0016787">
    <property type="term" value="F:hydrolase activity"/>
    <property type="evidence" value="ECO:0007669"/>
    <property type="project" value="UniProtKB-KW"/>
</dbReference>
<evidence type="ECO:0000256" key="7">
    <source>
        <dbReference type="ARBA" id="ARBA00022833"/>
    </source>
</evidence>
<evidence type="ECO:0000256" key="1">
    <source>
        <dbReference type="ARBA" id="ARBA00000553"/>
    </source>
</evidence>
<evidence type="ECO:0000256" key="5">
    <source>
        <dbReference type="ARBA" id="ARBA00022723"/>
    </source>
</evidence>
<dbReference type="Pfam" id="PF02578">
    <property type="entry name" value="Cu-oxidase_4"/>
    <property type="match status" value="1"/>
</dbReference>
<proteinExistence type="inferred from homology"/>
<dbReference type="Proteomes" id="UP000216533">
    <property type="component" value="Unassembled WGS sequence"/>
</dbReference>
<keyword evidence="7" id="KW-0862">Zinc</keyword>
<comment type="function">
    <text evidence="2">Purine nucleoside enzyme that catalyzes the phosphorolysis of adenosine and inosine nucleosides, yielding D-ribose 1-phosphate and the respective free bases, adenine and hypoxanthine. Also catalyzes the phosphorolysis of S-methyl-5'-thioadenosine into adenine and S-methyl-5-thio-alpha-D-ribose 1-phosphate. Also has adenosine deaminase activity.</text>
</comment>
<comment type="catalytic activity">
    <reaction evidence="10">
        <text>adenosine + phosphate = alpha-D-ribose 1-phosphate + adenine</text>
        <dbReference type="Rhea" id="RHEA:27642"/>
        <dbReference type="ChEBI" id="CHEBI:16335"/>
        <dbReference type="ChEBI" id="CHEBI:16708"/>
        <dbReference type="ChEBI" id="CHEBI:43474"/>
        <dbReference type="ChEBI" id="CHEBI:57720"/>
        <dbReference type="EC" id="2.4.2.1"/>
    </reaction>
    <physiologicalReaction direction="left-to-right" evidence="10">
        <dbReference type="Rhea" id="RHEA:27643"/>
    </physiologicalReaction>
</comment>
<comment type="catalytic activity">
    <reaction evidence="9">
        <text>adenosine + H2O + H(+) = inosine + NH4(+)</text>
        <dbReference type="Rhea" id="RHEA:24408"/>
        <dbReference type="ChEBI" id="CHEBI:15377"/>
        <dbReference type="ChEBI" id="CHEBI:15378"/>
        <dbReference type="ChEBI" id="CHEBI:16335"/>
        <dbReference type="ChEBI" id="CHEBI:17596"/>
        <dbReference type="ChEBI" id="CHEBI:28938"/>
        <dbReference type="EC" id="3.5.4.4"/>
    </reaction>
    <physiologicalReaction direction="left-to-right" evidence="9">
        <dbReference type="Rhea" id="RHEA:24409"/>
    </physiologicalReaction>
</comment>
<protein>
    <submittedName>
        <fullName evidence="12">Laccase</fullName>
    </submittedName>
</protein>
<gene>
    <name evidence="12" type="ORF">CGZ92_05200</name>
</gene>